<dbReference type="SUPFAM" id="SSF74650">
    <property type="entry name" value="Galactose mutarotase-like"/>
    <property type="match status" value="1"/>
</dbReference>
<evidence type="ECO:0000256" key="6">
    <source>
        <dbReference type="ARBA" id="ARBA00023235"/>
    </source>
</evidence>
<dbReference type="InterPro" id="IPR008183">
    <property type="entry name" value="Aldose_1/G6P_1-epimerase"/>
</dbReference>
<dbReference type="InterPro" id="IPR014718">
    <property type="entry name" value="GH-type_carb-bd"/>
</dbReference>
<evidence type="ECO:0000256" key="8">
    <source>
        <dbReference type="PIRNR" id="PIRNR005096"/>
    </source>
</evidence>
<keyword evidence="13" id="KW-1185">Reference proteome</keyword>
<dbReference type="EC" id="5.1.3.3" evidence="4 8"/>
<protein>
    <recommendedName>
        <fullName evidence="5 8">Aldose 1-epimerase</fullName>
        <ecNumber evidence="4 8">5.1.3.3</ecNumber>
    </recommendedName>
</protein>
<evidence type="ECO:0000256" key="2">
    <source>
        <dbReference type="ARBA" id="ARBA00005028"/>
    </source>
</evidence>
<dbReference type="GO" id="GO:0030246">
    <property type="term" value="F:carbohydrate binding"/>
    <property type="evidence" value="ECO:0007669"/>
    <property type="project" value="InterPro"/>
</dbReference>
<dbReference type="RefSeq" id="WP_101177139.1">
    <property type="nucleotide sequence ID" value="NZ_PISE01000020.1"/>
</dbReference>
<feature type="binding site" evidence="10">
    <location>
        <position position="254"/>
    </location>
    <ligand>
        <name>beta-D-galactose</name>
        <dbReference type="ChEBI" id="CHEBI:27667"/>
    </ligand>
</feature>
<evidence type="ECO:0000256" key="1">
    <source>
        <dbReference type="ARBA" id="ARBA00001614"/>
    </source>
</evidence>
<dbReference type="GO" id="GO:0004034">
    <property type="term" value="F:aldose 1-epimerase activity"/>
    <property type="evidence" value="ECO:0007669"/>
    <property type="project" value="UniProtKB-EC"/>
</dbReference>
<dbReference type="Pfam" id="PF01263">
    <property type="entry name" value="Aldose_epim"/>
    <property type="match status" value="1"/>
</dbReference>
<comment type="pathway">
    <text evidence="2 8">Carbohydrate metabolism; hexose metabolism.</text>
</comment>
<organism evidence="12 13">
    <name type="scientific">Niallia nealsonii</name>
    <dbReference type="NCBI Taxonomy" id="115979"/>
    <lineage>
        <taxon>Bacteria</taxon>
        <taxon>Bacillati</taxon>
        <taxon>Bacillota</taxon>
        <taxon>Bacilli</taxon>
        <taxon>Bacillales</taxon>
        <taxon>Bacillaceae</taxon>
        <taxon>Niallia</taxon>
    </lineage>
</organism>
<evidence type="ECO:0000256" key="7">
    <source>
        <dbReference type="ARBA" id="ARBA00023277"/>
    </source>
</evidence>
<feature type="active site" description="Proton acceptor" evidence="9">
    <location>
        <position position="316"/>
    </location>
</feature>
<evidence type="ECO:0000313" key="12">
    <source>
        <dbReference type="EMBL" id="PKG23748.1"/>
    </source>
</evidence>
<feature type="binding site" evidence="11">
    <location>
        <begin position="182"/>
        <end position="184"/>
    </location>
    <ligand>
        <name>beta-D-galactose</name>
        <dbReference type="ChEBI" id="CHEBI:27667"/>
    </ligand>
</feature>
<proteinExistence type="inferred from homology"/>
<dbReference type="GO" id="GO:0006006">
    <property type="term" value="P:glucose metabolic process"/>
    <property type="evidence" value="ECO:0007669"/>
    <property type="project" value="TreeGrafter"/>
</dbReference>
<keyword evidence="7 8" id="KW-0119">Carbohydrate metabolism</keyword>
<dbReference type="CDD" id="cd09019">
    <property type="entry name" value="galactose_mutarotase_like"/>
    <property type="match status" value="1"/>
</dbReference>
<dbReference type="PANTHER" id="PTHR10091:SF0">
    <property type="entry name" value="GALACTOSE MUTAROTASE"/>
    <property type="match status" value="1"/>
</dbReference>
<feature type="active site" description="Proton donor" evidence="9">
    <location>
        <position position="182"/>
    </location>
</feature>
<reference evidence="12 13" key="1">
    <citation type="journal article" date="2003" name="Int. J. Syst. Evol. Microbiol.">
        <title>Bacillus nealsonii sp. nov., isolated from a spacecraft-assembly facility, whose spores are gamma-radiation resistant.</title>
        <authorList>
            <person name="Venkateswaran K."/>
            <person name="Kempf M."/>
            <person name="Chen F."/>
            <person name="Satomi M."/>
            <person name="Nicholson W."/>
            <person name="Kern R."/>
        </authorList>
    </citation>
    <scope>NUCLEOTIDE SEQUENCE [LARGE SCALE GENOMIC DNA]</scope>
    <source>
        <strain evidence="12 13">FO-92</strain>
    </source>
</reference>
<dbReference type="InterPro" id="IPR018052">
    <property type="entry name" value="Ald1_epimerase_CS"/>
</dbReference>
<dbReference type="EMBL" id="PISE01000020">
    <property type="protein sequence ID" value="PKG23748.1"/>
    <property type="molecule type" value="Genomic_DNA"/>
</dbReference>
<gene>
    <name evidence="12" type="ORF">CWS01_10435</name>
</gene>
<dbReference type="GO" id="GO:0005737">
    <property type="term" value="C:cytoplasm"/>
    <property type="evidence" value="ECO:0007669"/>
    <property type="project" value="TreeGrafter"/>
</dbReference>
<sequence>MQKVQITHTVFGQLGNKEVWEYVLENDNGMIIRALNYGAIVTSIEMKDAEGKAENISLGFRNLEDYLNYSPYFGAHVGRVAGRIADVQFEIDGETFYLDKNEGNNQLHGGKDNFSKKIWDVETSVGKSSASLIFRSISPDGENGYPGTLKATTTYTLTNNNEWVIDYYAETDKPTLYNPTNHVYFNLTGSVRNTILDHHLFINSNAYIPLQEDSLPIGGILPSAGTIFDLTTPTPIRRAVEDDDEQIQLTKGYDHPFLLSHTENMPDAILSDEKSGRTVYMYTDADSVVVYSGNKLKGNFDIDGYPVKKYSGVTLETQALPGASHFEDFGDIVLRPEKPFSSQTMYRFKVMKY</sequence>
<dbReference type="Gene3D" id="2.70.98.10">
    <property type="match status" value="1"/>
</dbReference>
<dbReference type="GO" id="GO:0033499">
    <property type="term" value="P:galactose catabolic process via UDP-galactose, Leloir pathway"/>
    <property type="evidence" value="ECO:0007669"/>
    <property type="project" value="TreeGrafter"/>
</dbReference>
<evidence type="ECO:0000256" key="10">
    <source>
        <dbReference type="PIRSR" id="PIRSR005096-2"/>
    </source>
</evidence>
<dbReference type="NCBIfam" id="NF008277">
    <property type="entry name" value="PRK11055.1"/>
    <property type="match status" value="1"/>
</dbReference>
<comment type="caution">
    <text evidence="12">The sequence shown here is derived from an EMBL/GenBank/DDBJ whole genome shotgun (WGS) entry which is preliminary data.</text>
</comment>
<evidence type="ECO:0000313" key="13">
    <source>
        <dbReference type="Proteomes" id="UP000233375"/>
    </source>
</evidence>
<evidence type="ECO:0000256" key="11">
    <source>
        <dbReference type="PIRSR" id="PIRSR005096-3"/>
    </source>
</evidence>
<name>A0A2N0Z2K1_9BACI</name>
<dbReference type="InterPro" id="IPR015443">
    <property type="entry name" value="Aldose_1-epimerase"/>
</dbReference>
<evidence type="ECO:0000256" key="3">
    <source>
        <dbReference type="ARBA" id="ARBA00006206"/>
    </source>
</evidence>
<dbReference type="PANTHER" id="PTHR10091">
    <property type="entry name" value="ALDOSE-1-EPIMERASE"/>
    <property type="match status" value="1"/>
</dbReference>
<dbReference type="InterPro" id="IPR011013">
    <property type="entry name" value="Gal_mutarotase_sf_dom"/>
</dbReference>
<comment type="similarity">
    <text evidence="3 8">Belongs to the aldose epimerase family.</text>
</comment>
<dbReference type="InterPro" id="IPR047215">
    <property type="entry name" value="Galactose_mutarotase-like"/>
</dbReference>
<dbReference type="OrthoDB" id="9779408at2"/>
<accession>A0A2N0Z2K1</accession>
<dbReference type="PROSITE" id="PS00545">
    <property type="entry name" value="ALDOSE_1_EPIMERASE"/>
    <property type="match status" value="1"/>
</dbReference>
<dbReference type="PIRSF" id="PIRSF005096">
    <property type="entry name" value="GALM"/>
    <property type="match status" value="1"/>
</dbReference>
<evidence type="ECO:0000256" key="9">
    <source>
        <dbReference type="PIRSR" id="PIRSR005096-1"/>
    </source>
</evidence>
<evidence type="ECO:0000256" key="4">
    <source>
        <dbReference type="ARBA" id="ARBA00013185"/>
    </source>
</evidence>
<dbReference type="AlphaFoldDB" id="A0A2N0Z2K1"/>
<comment type="catalytic activity">
    <reaction evidence="1 8">
        <text>alpha-D-glucose = beta-D-glucose</text>
        <dbReference type="Rhea" id="RHEA:10264"/>
        <dbReference type="ChEBI" id="CHEBI:15903"/>
        <dbReference type="ChEBI" id="CHEBI:17925"/>
        <dbReference type="EC" id="5.1.3.3"/>
    </reaction>
</comment>
<dbReference type="UniPathway" id="UPA00242"/>
<dbReference type="Proteomes" id="UP000233375">
    <property type="component" value="Unassembled WGS sequence"/>
</dbReference>
<evidence type="ECO:0000256" key="5">
    <source>
        <dbReference type="ARBA" id="ARBA00014165"/>
    </source>
</evidence>
<keyword evidence="6 8" id="KW-0413">Isomerase</keyword>